<feature type="domain" description="Amidohydrolase-related" evidence="1">
    <location>
        <begin position="29"/>
        <end position="293"/>
    </location>
</feature>
<dbReference type="AlphaFoldDB" id="A0A8G2BJP8"/>
<dbReference type="EMBL" id="FNBW01000006">
    <property type="protein sequence ID" value="SDF75990.1"/>
    <property type="molecule type" value="Genomic_DNA"/>
</dbReference>
<dbReference type="SUPFAM" id="SSF51556">
    <property type="entry name" value="Metallo-dependent hydrolases"/>
    <property type="match status" value="1"/>
</dbReference>
<dbReference type="Pfam" id="PF04909">
    <property type="entry name" value="Amidohydro_2"/>
    <property type="match status" value="1"/>
</dbReference>
<name>A0A8G2BJP8_9PROT</name>
<dbReference type="InterPro" id="IPR052358">
    <property type="entry name" value="Aro_Compnd_Degr_Hydrolases"/>
</dbReference>
<dbReference type="PANTHER" id="PTHR35563">
    <property type="entry name" value="BARREL METAL-DEPENDENT HYDROLASE, PUTATIVE (AFU_ORTHOLOGUE AFUA_1G16240)-RELATED"/>
    <property type="match status" value="1"/>
</dbReference>
<evidence type="ECO:0000313" key="2">
    <source>
        <dbReference type="EMBL" id="SDF75990.1"/>
    </source>
</evidence>
<organism evidence="2 3">
    <name type="scientific">Thalassobaculum litoreum DSM 18839</name>
    <dbReference type="NCBI Taxonomy" id="1123362"/>
    <lineage>
        <taxon>Bacteria</taxon>
        <taxon>Pseudomonadati</taxon>
        <taxon>Pseudomonadota</taxon>
        <taxon>Alphaproteobacteria</taxon>
        <taxon>Rhodospirillales</taxon>
        <taxon>Thalassobaculaceae</taxon>
        <taxon>Thalassobaculum</taxon>
    </lineage>
</organism>
<dbReference type="Gene3D" id="3.20.20.140">
    <property type="entry name" value="Metal-dependent hydrolases"/>
    <property type="match status" value="1"/>
</dbReference>
<dbReference type="RefSeq" id="WP_093150293.1">
    <property type="nucleotide sequence ID" value="NZ_FNBW01000006.1"/>
</dbReference>
<reference evidence="2 3" key="1">
    <citation type="submission" date="2016-10" db="EMBL/GenBank/DDBJ databases">
        <authorList>
            <person name="Varghese N."/>
            <person name="Submissions S."/>
        </authorList>
    </citation>
    <scope>NUCLEOTIDE SEQUENCE [LARGE SCALE GENOMIC DNA]</scope>
    <source>
        <strain evidence="2 3">DSM 18839</strain>
    </source>
</reference>
<sequence>MNDASIPVCQAADPAPRSPGFAVPDGATDCHFHVFGPADRFPYTPNRTYTPPDQPAEAYRHLIDTLGVTRCVTIHPSVYGTDNAITEWLLKEAAGWSGIEMRGIAVLDAGIDDAALRRLDKLGVRGVRYNLLYKGGPPAEEIRAMAGRIAEMGWHIQFLVDVSSFDLATYADLPVEIVVDHMGHMDPTKGLEEPGFATLLDLLRGGRTWVKLSGAYRSTNLQQTPYTDVVPIARALARTAPERCVWGTDWPHPFAQIPMPNDGDLMDELAVWVPDEKQRNAILMDNPARLYGF</sequence>
<dbReference type="InterPro" id="IPR032466">
    <property type="entry name" value="Metal_Hydrolase"/>
</dbReference>
<comment type="caution">
    <text evidence="2">The sequence shown here is derived from an EMBL/GenBank/DDBJ whole genome shotgun (WGS) entry which is preliminary data.</text>
</comment>
<protein>
    <submittedName>
        <fullName evidence="2">Predicted metal-dependent hydrolase, TIM-barrel fold</fullName>
    </submittedName>
</protein>
<dbReference type="InterPro" id="IPR006680">
    <property type="entry name" value="Amidohydro-rel"/>
</dbReference>
<gene>
    <name evidence="2" type="ORF">SAMN05660686_02235</name>
</gene>
<dbReference type="OrthoDB" id="9787654at2"/>
<accession>A0A8G2BJP8</accession>
<evidence type="ECO:0000313" key="3">
    <source>
        <dbReference type="Proteomes" id="UP000198615"/>
    </source>
</evidence>
<dbReference type="Proteomes" id="UP000198615">
    <property type="component" value="Unassembled WGS sequence"/>
</dbReference>
<keyword evidence="2" id="KW-0378">Hydrolase</keyword>
<evidence type="ECO:0000259" key="1">
    <source>
        <dbReference type="Pfam" id="PF04909"/>
    </source>
</evidence>
<proteinExistence type="predicted"/>
<keyword evidence="3" id="KW-1185">Reference proteome</keyword>
<dbReference type="PANTHER" id="PTHR35563:SF2">
    <property type="entry name" value="BARREL METAL-DEPENDENT HYDROLASE, PUTATIVE (AFU_ORTHOLOGUE AFUA_1G16240)-RELATED"/>
    <property type="match status" value="1"/>
</dbReference>
<dbReference type="GO" id="GO:0016787">
    <property type="term" value="F:hydrolase activity"/>
    <property type="evidence" value="ECO:0007669"/>
    <property type="project" value="UniProtKB-KW"/>
</dbReference>